<accession>A0A931PSY5</accession>
<keyword evidence="2" id="KW-0732">Signal</keyword>
<evidence type="ECO:0000313" key="4">
    <source>
        <dbReference type="Proteomes" id="UP000727962"/>
    </source>
</evidence>
<comment type="caution">
    <text evidence="3">The sequence shown here is derived from an EMBL/GenBank/DDBJ whole genome shotgun (WGS) entry which is preliminary data.</text>
</comment>
<gene>
    <name evidence="3" type="ORF">HYR64_01615</name>
</gene>
<dbReference type="EMBL" id="JACOSL010000009">
    <property type="protein sequence ID" value="MBI1755789.1"/>
    <property type="molecule type" value="Genomic_DNA"/>
</dbReference>
<dbReference type="AlphaFoldDB" id="A0A931PSY5"/>
<evidence type="ECO:0000256" key="1">
    <source>
        <dbReference type="SAM" id="Phobius"/>
    </source>
</evidence>
<feature type="transmembrane region" description="Helical" evidence="1">
    <location>
        <begin position="325"/>
        <end position="345"/>
    </location>
</feature>
<evidence type="ECO:0000256" key="2">
    <source>
        <dbReference type="SAM" id="SignalP"/>
    </source>
</evidence>
<organism evidence="3 4">
    <name type="scientific">Fimbriimonas ginsengisoli</name>
    <dbReference type="NCBI Taxonomy" id="1005039"/>
    <lineage>
        <taxon>Bacteria</taxon>
        <taxon>Bacillati</taxon>
        <taxon>Armatimonadota</taxon>
        <taxon>Fimbriimonadia</taxon>
        <taxon>Fimbriimonadales</taxon>
        <taxon>Fimbriimonadaceae</taxon>
        <taxon>Fimbriimonas</taxon>
    </lineage>
</organism>
<keyword evidence="1" id="KW-0812">Transmembrane</keyword>
<proteinExistence type="predicted"/>
<name>A0A931PSY5_FIMGI</name>
<dbReference type="Proteomes" id="UP000727962">
    <property type="component" value="Unassembled WGS sequence"/>
</dbReference>
<keyword evidence="1" id="KW-1133">Transmembrane helix</keyword>
<feature type="chain" id="PRO_5036861564" description="DUF2330 domain-containing protein" evidence="2">
    <location>
        <begin position="31"/>
        <end position="355"/>
    </location>
</feature>
<feature type="signal peptide" evidence="2">
    <location>
        <begin position="1"/>
        <end position="30"/>
    </location>
</feature>
<evidence type="ECO:0008006" key="5">
    <source>
        <dbReference type="Google" id="ProtNLM"/>
    </source>
</evidence>
<keyword evidence="1" id="KW-0472">Membrane</keyword>
<sequence>MGSSDGRRFCLLRCYAAWSCLLVPVSLAMGQDSATIFKSLHQGDTAMESGRFTVLARKSFVVEEGPKKLEQQSNYLFTPTTRLLDDATVVDAVAAAPTKRLDAPGWMLRVDQSRKTAVFSLGPPHGPPCAFALSLEPGPCFPLGHGLSLAESWTISTAGAQPIFNGILADGSFVKAWLNPHAGYLPTRIERTFKGTDQKAVWTFERPFQSPGGVFVPSATHSWVEGSTSPAESHFDVKEANFSPGAASIIDLPWFLPGYEIFDTRAGPNVRFTYKELLALNGNDPHLDPVQLLSFTRSRAGQLATAHESARYMQRLKQDDRQRPWQVLAIIAFVAAPVLGGWMLLRFLRSRAPRA</sequence>
<evidence type="ECO:0000313" key="3">
    <source>
        <dbReference type="EMBL" id="MBI1755789.1"/>
    </source>
</evidence>
<protein>
    <recommendedName>
        <fullName evidence="5">DUF2330 domain-containing protein</fullName>
    </recommendedName>
</protein>
<reference evidence="3" key="1">
    <citation type="submission" date="2020-07" db="EMBL/GenBank/DDBJ databases">
        <title>Huge and variable diversity of episymbiotic CPR bacteria and DPANN archaea in groundwater ecosystems.</title>
        <authorList>
            <person name="He C.Y."/>
            <person name="Keren R."/>
            <person name="Whittaker M."/>
            <person name="Farag I.F."/>
            <person name="Doudna J."/>
            <person name="Cate J.H.D."/>
            <person name="Banfield J.F."/>
        </authorList>
    </citation>
    <scope>NUCLEOTIDE SEQUENCE</scope>
    <source>
        <strain evidence="3">NC_groundwater_17_Pr7_B-0.1um_64_12</strain>
    </source>
</reference>